<evidence type="ECO:0000256" key="1">
    <source>
        <dbReference type="ARBA" id="ARBA00004141"/>
    </source>
</evidence>
<evidence type="ECO:0000256" key="5">
    <source>
        <dbReference type="ARBA" id="ARBA00023136"/>
    </source>
</evidence>
<evidence type="ECO:0000259" key="8">
    <source>
        <dbReference type="Pfam" id="PF09335"/>
    </source>
</evidence>
<evidence type="ECO:0000256" key="7">
    <source>
        <dbReference type="SAM" id="Phobius"/>
    </source>
</evidence>
<dbReference type="PANTHER" id="PTHR43220:SF21">
    <property type="entry name" value="TRANSMEMBRANE PROTEIN 41A"/>
    <property type="match status" value="1"/>
</dbReference>
<comment type="similarity">
    <text evidence="6">Belongs to the TMEM41 family.</text>
</comment>
<feature type="transmembrane region" description="Helical" evidence="7">
    <location>
        <begin position="81"/>
        <end position="99"/>
    </location>
</feature>
<feature type="transmembrane region" description="Helical" evidence="7">
    <location>
        <begin position="151"/>
        <end position="171"/>
    </location>
</feature>
<gene>
    <name evidence="9" type="ORF">TSIB3V08_LOCUS5673</name>
</gene>
<dbReference type="InterPro" id="IPR045014">
    <property type="entry name" value="TM41A/B"/>
</dbReference>
<evidence type="ECO:0000256" key="4">
    <source>
        <dbReference type="ARBA" id="ARBA00022989"/>
    </source>
</evidence>
<evidence type="ECO:0000256" key="6">
    <source>
        <dbReference type="ARBA" id="ARBA00025797"/>
    </source>
</evidence>
<dbReference type="Pfam" id="PF09335">
    <property type="entry name" value="VTT_dom"/>
    <property type="match status" value="1"/>
</dbReference>
<dbReference type="GO" id="GO:0016020">
    <property type="term" value="C:membrane"/>
    <property type="evidence" value="ECO:0007669"/>
    <property type="project" value="UniProtKB-SubCell"/>
</dbReference>
<dbReference type="AlphaFoldDB" id="A0A7R9AVR5"/>
<evidence type="ECO:0000313" key="9">
    <source>
        <dbReference type="EMBL" id="CAD7261540.1"/>
    </source>
</evidence>
<sequence>MALTLNKIWLLIPIISAATAWLYFLVYFAPSVDGTLKLKLEFPSNLKELQSLAQVLKEYSKTHSLYVLVLFSSAYVYKQTFSIPGSVFLNLLAGALFGVKMGFPLCCVLTAAGASFCYWLSFLVGKEVVEKHYPDKIQYFQNKVEENSHQLVYYLLFLRMFPITPNMLINLISPLIGIPFNMFLVAVFIGLMPYIFLCIQTGEMLASLTSMDDIFSYETLLKMAAIACVALGPSFLMKNPNKVKSKQAINGKDS</sequence>
<keyword evidence="5 7" id="KW-0472">Membrane</keyword>
<proteinExistence type="inferred from homology"/>
<keyword evidence="4 7" id="KW-1133">Transmembrane helix</keyword>
<dbReference type="PANTHER" id="PTHR43220">
    <property type="match status" value="1"/>
</dbReference>
<dbReference type="EMBL" id="OC002258">
    <property type="protein sequence ID" value="CAD7261540.1"/>
    <property type="molecule type" value="Genomic_DNA"/>
</dbReference>
<comment type="subcellular location">
    <subcellularLocation>
        <location evidence="1">Membrane</location>
        <topology evidence="1">Multi-pass membrane protein</topology>
    </subcellularLocation>
</comment>
<feature type="transmembrane region" description="Helical" evidence="7">
    <location>
        <begin position="183"/>
        <end position="202"/>
    </location>
</feature>
<evidence type="ECO:0000256" key="3">
    <source>
        <dbReference type="ARBA" id="ARBA00022729"/>
    </source>
</evidence>
<name>A0A7R9AVR5_TIMSH</name>
<accession>A0A7R9AVR5</accession>
<dbReference type="InterPro" id="IPR032816">
    <property type="entry name" value="VTT_dom"/>
</dbReference>
<reference evidence="9" key="1">
    <citation type="submission" date="2020-11" db="EMBL/GenBank/DDBJ databases">
        <authorList>
            <person name="Tran Van P."/>
        </authorList>
    </citation>
    <scope>NUCLEOTIDE SEQUENCE</scope>
</reference>
<feature type="transmembrane region" description="Helical" evidence="7">
    <location>
        <begin position="9"/>
        <end position="29"/>
    </location>
</feature>
<evidence type="ECO:0000256" key="2">
    <source>
        <dbReference type="ARBA" id="ARBA00022692"/>
    </source>
</evidence>
<keyword evidence="3" id="KW-0732">Signal</keyword>
<protein>
    <recommendedName>
        <fullName evidence="8">VTT domain-containing protein</fullName>
    </recommendedName>
</protein>
<feature type="domain" description="VTT" evidence="8">
    <location>
        <begin position="83"/>
        <end position="203"/>
    </location>
</feature>
<feature type="transmembrane region" description="Helical" evidence="7">
    <location>
        <begin position="106"/>
        <end position="124"/>
    </location>
</feature>
<feature type="transmembrane region" description="Helical" evidence="7">
    <location>
        <begin position="214"/>
        <end position="236"/>
    </location>
</feature>
<keyword evidence="2 7" id="KW-0812">Transmembrane</keyword>
<organism evidence="9">
    <name type="scientific">Timema shepardi</name>
    <name type="common">Walking stick</name>
    <dbReference type="NCBI Taxonomy" id="629360"/>
    <lineage>
        <taxon>Eukaryota</taxon>
        <taxon>Metazoa</taxon>
        <taxon>Ecdysozoa</taxon>
        <taxon>Arthropoda</taxon>
        <taxon>Hexapoda</taxon>
        <taxon>Insecta</taxon>
        <taxon>Pterygota</taxon>
        <taxon>Neoptera</taxon>
        <taxon>Polyneoptera</taxon>
        <taxon>Phasmatodea</taxon>
        <taxon>Timematodea</taxon>
        <taxon>Timematoidea</taxon>
        <taxon>Timematidae</taxon>
        <taxon>Timema</taxon>
    </lineage>
</organism>